<dbReference type="Pfam" id="PF03080">
    <property type="entry name" value="Neprosin"/>
    <property type="match status" value="3"/>
</dbReference>
<feature type="domain" description="Neprosin PEP catalytic" evidence="1">
    <location>
        <begin position="436"/>
        <end position="666"/>
    </location>
</feature>
<keyword evidence="3" id="KW-1185">Reference proteome</keyword>
<organism evidence="2 3">
    <name type="scientific">Dovyalis caffra</name>
    <dbReference type="NCBI Taxonomy" id="77055"/>
    <lineage>
        <taxon>Eukaryota</taxon>
        <taxon>Viridiplantae</taxon>
        <taxon>Streptophyta</taxon>
        <taxon>Embryophyta</taxon>
        <taxon>Tracheophyta</taxon>
        <taxon>Spermatophyta</taxon>
        <taxon>Magnoliopsida</taxon>
        <taxon>eudicotyledons</taxon>
        <taxon>Gunneridae</taxon>
        <taxon>Pentapetalae</taxon>
        <taxon>rosids</taxon>
        <taxon>fabids</taxon>
        <taxon>Malpighiales</taxon>
        <taxon>Salicaceae</taxon>
        <taxon>Flacourtieae</taxon>
        <taxon>Dovyalis</taxon>
    </lineage>
</organism>
<dbReference type="Pfam" id="PF14365">
    <property type="entry name" value="Neprosin_AP"/>
    <property type="match status" value="1"/>
</dbReference>
<dbReference type="EMBL" id="CAWUPB010000913">
    <property type="protein sequence ID" value="CAK7329431.1"/>
    <property type="molecule type" value="Genomic_DNA"/>
</dbReference>
<proteinExistence type="predicted"/>
<dbReference type="PANTHER" id="PTHR31589:SF223">
    <property type="entry name" value="PROTEIN, PUTATIVE (DUF239)-RELATED"/>
    <property type="match status" value="1"/>
</dbReference>
<dbReference type="Proteomes" id="UP001314170">
    <property type="component" value="Unassembled WGS sequence"/>
</dbReference>
<dbReference type="InterPro" id="IPR053168">
    <property type="entry name" value="Glutamic_endopeptidase"/>
</dbReference>
<dbReference type="PROSITE" id="PS52045">
    <property type="entry name" value="NEPROSIN_PEP_CD"/>
    <property type="match status" value="2"/>
</dbReference>
<name>A0AAV1R6Q2_9ROSI</name>
<sequence>MEGKKLSKEEDLRLEKQLKLMNKPSVKTIKTIHGDVYNCVDFYQQPAFDHPLLKNHTFDFKIPHSSYPSKKRDEFEDDSNLFDPSKIWLNGEGCPVGTVPIKKITKNDLFRAKLASEMYASKLNPQSVETPGLHLAVLRTKADPNKKYYGARMFTIAEEVKLQNSQSSYSRLKMKNDADYIEAGWMVNPLVYKDNKTRISCKIPLDLVFSPTETKARPAVKFMINRDAPGNWNLYIGTGEALVGFWDYRIFEAGLNNFATYIDWGGQVYGPPSLPSAPMGRGVKVSGNEATDSFDYQIEYALETSYCIADNVEAFSDIPAYDAWDAGIRKGWIGHQFFYGGPGKKLSREEDLGLDKQLKLMNKPAAKTIKIRPPSHPKRRRSYEDNSTIFDPNKIWLNGKGCPVGTVPMKKITKKDLLRAKLASEIYASKFNPQSGETPGLHFATMRIKADPKINYYGGAMYTTLHKVQVQNDQSSYSRMKVKNNADYIEAGWMAGQSVCFNTYCPGFVHVSAEIPIDSVFTVTIPGLQIVSVKFMIDWDGTVGNWYLYVGNNNTVVGFWNYRIFKAGLNNFASYIDWGGQVYGPPDVPSAPMGAGKEVIGKMTHDAACWEVEYANKTHYMIAENVEQYADIGRYSVLDGGIQKKALKQVPCLILYGAADSDYHASPKKEAA</sequence>
<evidence type="ECO:0000259" key="1">
    <source>
        <dbReference type="PROSITE" id="PS52045"/>
    </source>
</evidence>
<gene>
    <name evidence="2" type="ORF">DCAF_LOCUS7186</name>
</gene>
<evidence type="ECO:0000313" key="2">
    <source>
        <dbReference type="EMBL" id="CAK7329431.1"/>
    </source>
</evidence>
<dbReference type="AlphaFoldDB" id="A0AAV1R6Q2"/>
<accession>A0AAV1R6Q2</accession>
<dbReference type="PANTHER" id="PTHR31589">
    <property type="entry name" value="PROTEIN, PUTATIVE (DUF239)-RELATED-RELATED"/>
    <property type="match status" value="1"/>
</dbReference>
<feature type="domain" description="Neprosin PEP catalytic" evidence="1">
    <location>
        <begin position="128"/>
        <end position="347"/>
    </location>
</feature>
<dbReference type="InterPro" id="IPR025521">
    <property type="entry name" value="Neprosin_propep"/>
</dbReference>
<reference evidence="2 3" key="1">
    <citation type="submission" date="2024-01" db="EMBL/GenBank/DDBJ databases">
        <authorList>
            <person name="Waweru B."/>
        </authorList>
    </citation>
    <scope>NUCLEOTIDE SEQUENCE [LARGE SCALE GENOMIC DNA]</scope>
</reference>
<protein>
    <recommendedName>
        <fullName evidence="1">Neprosin PEP catalytic domain-containing protein</fullName>
    </recommendedName>
</protein>
<dbReference type="InterPro" id="IPR004314">
    <property type="entry name" value="Neprosin"/>
</dbReference>
<evidence type="ECO:0000313" key="3">
    <source>
        <dbReference type="Proteomes" id="UP001314170"/>
    </source>
</evidence>
<comment type="caution">
    <text evidence="2">The sequence shown here is derived from an EMBL/GenBank/DDBJ whole genome shotgun (WGS) entry which is preliminary data.</text>
</comment>